<proteinExistence type="predicted"/>
<accession>A0AAD8QVQ5</accession>
<dbReference type="AlphaFoldDB" id="A0AAD8QVQ5"/>
<feature type="compositionally biased region" description="Basic and acidic residues" evidence="1">
    <location>
        <begin position="228"/>
        <end position="237"/>
    </location>
</feature>
<organism evidence="2 3">
    <name type="scientific">Lolium multiflorum</name>
    <name type="common">Italian ryegrass</name>
    <name type="synonym">Lolium perenne subsp. multiflorum</name>
    <dbReference type="NCBI Taxonomy" id="4521"/>
    <lineage>
        <taxon>Eukaryota</taxon>
        <taxon>Viridiplantae</taxon>
        <taxon>Streptophyta</taxon>
        <taxon>Embryophyta</taxon>
        <taxon>Tracheophyta</taxon>
        <taxon>Spermatophyta</taxon>
        <taxon>Magnoliopsida</taxon>
        <taxon>Liliopsida</taxon>
        <taxon>Poales</taxon>
        <taxon>Poaceae</taxon>
        <taxon>BOP clade</taxon>
        <taxon>Pooideae</taxon>
        <taxon>Poodae</taxon>
        <taxon>Poeae</taxon>
        <taxon>Poeae Chloroplast Group 2 (Poeae type)</taxon>
        <taxon>Loliodinae</taxon>
        <taxon>Loliinae</taxon>
        <taxon>Lolium</taxon>
    </lineage>
</organism>
<dbReference type="PANTHER" id="PTHR33170:SF52">
    <property type="entry name" value="CCHC-TYPE DOMAIN-CONTAINING PROTEIN"/>
    <property type="match status" value="1"/>
</dbReference>
<protein>
    <recommendedName>
        <fullName evidence="4">DUF4283 domain-containing protein</fullName>
    </recommendedName>
</protein>
<feature type="region of interest" description="Disordered" evidence="1">
    <location>
        <begin position="228"/>
        <end position="280"/>
    </location>
</feature>
<dbReference type="Proteomes" id="UP001231189">
    <property type="component" value="Unassembled WGS sequence"/>
</dbReference>
<keyword evidence="3" id="KW-1185">Reference proteome</keyword>
<evidence type="ECO:0008006" key="4">
    <source>
        <dbReference type="Google" id="ProtNLM"/>
    </source>
</evidence>
<feature type="compositionally biased region" description="Acidic residues" evidence="1">
    <location>
        <begin position="250"/>
        <end position="259"/>
    </location>
</feature>
<evidence type="ECO:0000313" key="3">
    <source>
        <dbReference type="Proteomes" id="UP001231189"/>
    </source>
</evidence>
<evidence type="ECO:0000256" key="1">
    <source>
        <dbReference type="SAM" id="MobiDB-lite"/>
    </source>
</evidence>
<comment type="caution">
    <text evidence="2">The sequence shown here is derived from an EMBL/GenBank/DDBJ whole genome shotgun (WGS) entry which is preliminary data.</text>
</comment>
<sequence>MAAAPLESFWSFVNWFHVGAGITGVAPHYTPSPTNLHVAFISYWFDNLGFLLRENLLLGLLTPTRQQCASLSKATDPYWASYGVEGRGFTCCDVPEDWGWRVQKINPSDFAMFFPSKESLRMAIRGGVLTLPTSKLHIIVTSSAGDPAAVEQLEECWIKLFDVPPPYRQAVRILLATRELGRPIAVDAQSLESPLAPVRVLIGCRALIRLPQFTVLFVNSQGFKVRIAREEGEREEPSDPPPPQRKLSEDREEELEESEEKAGTGEGASMPKRTKARPRAGVARMLQPAIAPAESSGERVALSPSLVSFQDSPLAGGESVKSRPSLWKVQQLSDEDRIKAGIATPVTWESDPLAMRSKERRSKANADRPSLALKLVAQQLSFNEGDAATPDPEVREPRRIEERALEGELWEEGVAVEELAAPISRAPRSRASPVAAARTSA</sequence>
<name>A0AAD8QVQ5_LOLMU</name>
<dbReference type="EMBL" id="JAUUTY010000007">
    <property type="protein sequence ID" value="KAK1608742.1"/>
    <property type="molecule type" value="Genomic_DNA"/>
</dbReference>
<dbReference type="PANTHER" id="PTHR33170">
    <property type="entry name" value="DUF4283 DOMAIN-CONTAINING PROTEIN-RELATED"/>
    <property type="match status" value="1"/>
</dbReference>
<gene>
    <name evidence="2" type="ORF">QYE76_032415</name>
</gene>
<evidence type="ECO:0000313" key="2">
    <source>
        <dbReference type="EMBL" id="KAK1608742.1"/>
    </source>
</evidence>
<feature type="region of interest" description="Disordered" evidence="1">
    <location>
        <begin position="421"/>
        <end position="441"/>
    </location>
</feature>
<reference evidence="2" key="1">
    <citation type="submission" date="2023-07" db="EMBL/GenBank/DDBJ databases">
        <title>A chromosome-level genome assembly of Lolium multiflorum.</title>
        <authorList>
            <person name="Chen Y."/>
            <person name="Copetti D."/>
            <person name="Kolliker R."/>
            <person name="Studer B."/>
        </authorList>
    </citation>
    <scope>NUCLEOTIDE SEQUENCE</scope>
    <source>
        <strain evidence="2">02402/16</strain>
        <tissue evidence="2">Leaf</tissue>
    </source>
</reference>